<dbReference type="OrthoDB" id="1682095at2"/>
<organism evidence="9 10">
    <name type="scientific">Paenibacillus wynnii</name>
    <dbReference type="NCBI Taxonomy" id="268407"/>
    <lineage>
        <taxon>Bacteria</taxon>
        <taxon>Bacillati</taxon>
        <taxon>Bacillota</taxon>
        <taxon>Bacilli</taxon>
        <taxon>Bacillales</taxon>
        <taxon>Paenibacillaceae</taxon>
        <taxon>Paenibacillus</taxon>
    </lineage>
</organism>
<dbReference type="Gene3D" id="1.10.3730.20">
    <property type="match status" value="1"/>
</dbReference>
<keyword evidence="4 7" id="KW-0812">Transmembrane</keyword>
<dbReference type="SUPFAM" id="SSF103481">
    <property type="entry name" value="Multidrug resistance efflux transporter EmrE"/>
    <property type="match status" value="2"/>
</dbReference>
<proteinExistence type="inferred from homology"/>
<dbReference type="Proteomes" id="UP000029734">
    <property type="component" value="Unassembled WGS sequence"/>
</dbReference>
<dbReference type="PANTHER" id="PTHR32322">
    <property type="entry name" value="INNER MEMBRANE TRANSPORTER"/>
    <property type="match status" value="1"/>
</dbReference>
<evidence type="ECO:0000256" key="6">
    <source>
        <dbReference type="ARBA" id="ARBA00023136"/>
    </source>
</evidence>
<feature type="transmembrane region" description="Helical" evidence="7">
    <location>
        <begin position="39"/>
        <end position="60"/>
    </location>
</feature>
<dbReference type="InterPro" id="IPR000620">
    <property type="entry name" value="EamA_dom"/>
</dbReference>
<feature type="transmembrane region" description="Helical" evidence="7">
    <location>
        <begin position="185"/>
        <end position="203"/>
    </location>
</feature>
<dbReference type="RefSeq" id="WP_036650291.1">
    <property type="nucleotide sequence ID" value="NZ_JQCR01000002.1"/>
</dbReference>
<feature type="domain" description="EamA" evidence="8">
    <location>
        <begin position="8"/>
        <end position="141"/>
    </location>
</feature>
<dbReference type="GO" id="GO:0005886">
    <property type="term" value="C:plasma membrane"/>
    <property type="evidence" value="ECO:0007669"/>
    <property type="project" value="UniProtKB-SubCell"/>
</dbReference>
<dbReference type="InterPro" id="IPR037185">
    <property type="entry name" value="EmrE-like"/>
</dbReference>
<dbReference type="STRING" id="268407.PWYN_08555"/>
<feature type="transmembrane region" description="Helical" evidence="7">
    <location>
        <begin position="7"/>
        <end position="27"/>
    </location>
</feature>
<dbReference type="PANTHER" id="PTHR32322:SF18">
    <property type="entry name" value="S-ADENOSYLMETHIONINE_S-ADENOSYLHOMOCYSTEINE TRANSPORTER"/>
    <property type="match status" value="1"/>
</dbReference>
<sequence length="303" mass="32937">MKHKGTKLAYLSALLNAVIIGFSFLFAKMALDYADPMDTLTYRFALSFAVMSIPVMFGRVTLNYRGKPLSKLLLLALMYPLGFFTLQTFGLQQATSSEGGILYATTPILTMVLASVFLKESTTVLQKLSIFLSVFGVVFIFMMKGTGIDWTNIQGISLLFLSCLAFAGYGVMARSLLRTFSPAEISYLMLGIGFVTFLVISLTDHVTTGTLDQFITPLTSSTFIVSTLYLGVISSLLTSLLANYALSKIEASNMSVFSNLSTIVSITAGSLFLREEITIYSIIGSVLIIAGVVGTVFWGQKKT</sequence>
<feature type="transmembrane region" description="Helical" evidence="7">
    <location>
        <begin position="279"/>
        <end position="299"/>
    </location>
</feature>
<evidence type="ECO:0000256" key="3">
    <source>
        <dbReference type="ARBA" id="ARBA00022475"/>
    </source>
</evidence>
<feature type="domain" description="EamA" evidence="8">
    <location>
        <begin position="155"/>
        <end position="296"/>
    </location>
</feature>
<dbReference type="EMBL" id="JQCR01000002">
    <property type="protein sequence ID" value="KGE19384.1"/>
    <property type="molecule type" value="Genomic_DNA"/>
</dbReference>
<comment type="caution">
    <text evidence="9">The sequence shown here is derived from an EMBL/GenBank/DDBJ whole genome shotgun (WGS) entry which is preliminary data.</text>
</comment>
<feature type="transmembrane region" description="Helical" evidence="7">
    <location>
        <begin position="256"/>
        <end position="273"/>
    </location>
</feature>
<keyword evidence="6 7" id="KW-0472">Membrane</keyword>
<keyword evidence="3" id="KW-1003">Cell membrane</keyword>
<evidence type="ECO:0000256" key="7">
    <source>
        <dbReference type="SAM" id="Phobius"/>
    </source>
</evidence>
<name>A0A098MA09_9BACL</name>
<evidence type="ECO:0000259" key="8">
    <source>
        <dbReference type="Pfam" id="PF00892"/>
    </source>
</evidence>
<feature type="transmembrane region" description="Helical" evidence="7">
    <location>
        <begin position="130"/>
        <end position="147"/>
    </location>
</feature>
<keyword evidence="5 7" id="KW-1133">Transmembrane helix</keyword>
<reference evidence="9 10" key="1">
    <citation type="submission" date="2014-08" db="EMBL/GenBank/DDBJ databases">
        <authorList>
            <person name="den Bakker H.C."/>
        </authorList>
    </citation>
    <scope>NUCLEOTIDE SEQUENCE [LARGE SCALE GENOMIC DNA]</scope>
    <source>
        <strain evidence="9 10">DSM 18334</strain>
    </source>
</reference>
<dbReference type="InterPro" id="IPR050638">
    <property type="entry name" value="AA-Vitamin_Transporters"/>
</dbReference>
<feature type="transmembrane region" description="Helical" evidence="7">
    <location>
        <begin position="72"/>
        <end position="89"/>
    </location>
</feature>
<reference evidence="9 10" key="2">
    <citation type="submission" date="2014-10" db="EMBL/GenBank/DDBJ databases">
        <title>Comparative genomics of the Paenibacillus odorifer group.</title>
        <authorList>
            <person name="Tsai Y.-C."/>
            <person name="Martin N."/>
            <person name="Korlach J."/>
            <person name="Wiedmann M."/>
        </authorList>
    </citation>
    <scope>NUCLEOTIDE SEQUENCE [LARGE SCALE GENOMIC DNA]</scope>
    <source>
        <strain evidence="9 10">DSM 18334</strain>
    </source>
</reference>
<dbReference type="AlphaFoldDB" id="A0A098MA09"/>
<evidence type="ECO:0000313" key="10">
    <source>
        <dbReference type="Proteomes" id="UP000029734"/>
    </source>
</evidence>
<evidence type="ECO:0000256" key="4">
    <source>
        <dbReference type="ARBA" id="ARBA00022692"/>
    </source>
</evidence>
<feature type="transmembrane region" description="Helical" evidence="7">
    <location>
        <begin position="153"/>
        <end position="173"/>
    </location>
</feature>
<evidence type="ECO:0000256" key="5">
    <source>
        <dbReference type="ARBA" id="ARBA00022989"/>
    </source>
</evidence>
<evidence type="ECO:0000256" key="1">
    <source>
        <dbReference type="ARBA" id="ARBA00004651"/>
    </source>
</evidence>
<keyword evidence="10" id="KW-1185">Reference proteome</keyword>
<protein>
    <submittedName>
        <fullName evidence="9">Transporter</fullName>
    </submittedName>
</protein>
<feature type="transmembrane region" description="Helical" evidence="7">
    <location>
        <begin position="101"/>
        <end position="118"/>
    </location>
</feature>
<evidence type="ECO:0000256" key="2">
    <source>
        <dbReference type="ARBA" id="ARBA00007362"/>
    </source>
</evidence>
<dbReference type="Pfam" id="PF00892">
    <property type="entry name" value="EamA"/>
    <property type="match status" value="2"/>
</dbReference>
<gene>
    <name evidence="9" type="ORF">PWYN_08555</name>
</gene>
<dbReference type="eggNOG" id="COG0697">
    <property type="taxonomic scope" value="Bacteria"/>
</dbReference>
<accession>A0A098MA09</accession>
<feature type="transmembrane region" description="Helical" evidence="7">
    <location>
        <begin position="223"/>
        <end position="244"/>
    </location>
</feature>
<comment type="similarity">
    <text evidence="2">Belongs to the EamA transporter family.</text>
</comment>
<evidence type="ECO:0000313" key="9">
    <source>
        <dbReference type="EMBL" id="KGE19384.1"/>
    </source>
</evidence>
<comment type="subcellular location">
    <subcellularLocation>
        <location evidence="1">Cell membrane</location>
        <topology evidence="1">Multi-pass membrane protein</topology>
    </subcellularLocation>
</comment>